<proteinExistence type="predicted"/>
<keyword evidence="4" id="KW-1185">Reference proteome</keyword>
<dbReference type="InterPro" id="IPR058913">
    <property type="entry name" value="Integrase_dom_put"/>
</dbReference>
<comment type="caution">
    <text evidence="3">The sequence shown here is derived from an EMBL/GenBank/DDBJ whole genome shotgun (WGS) entry which is preliminary data.</text>
</comment>
<protein>
    <submittedName>
        <fullName evidence="3">Uncharacterized protein</fullName>
    </submittedName>
</protein>
<name>A0A232M190_9EURO</name>
<evidence type="ECO:0000259" key="2">
    <source>
        <dbReference type="Pfam" id="PF24764"/>
    </source>
</evidence>
<dbReference type="EMBL" id="NPHW01003105">
    <property type="protein sequence ID" value="OXV10153.1"/>
    <property type="molecule type" value="Genomic_DNA"/>
</dbReference>
<evidence type="ECO:0000313" key="3">
    <source>
        <dbReference type="EMBL" id="OXV10153.1"/>
    </source>
</evidence>
<feature type="domain" description="Clr5" evidence="1">
    <location>
        <begin position="6"/>
        <end position="57"/>
    </location>
</feature>
<accession>A0A232M190</accession>
<dbReference type="Proteomes" id="UP000243515">
    <property type="component" value="Unassembled WGS sequence"/>
</dbReference>
<sequence>MAGRPSKDILRYKDEIIELFLQGSTNRNIVSYLSDNYNVEIGHRTLERRLAEWGVRKNHQNIDTPQLRARISVLFFQCCLGDKDILYVLQREGYSINARGLSRIRKSMGLLRRVSPFDQEESQRLLLETVQKELDKGFIEGFGRGNLYSYFRSKVMHIVSRDRLFAAIKTLDPDGVTRRLRDLQRHRGEYIIPGPNYLWSIDGYCKFNFWGFEMYASIDAYSRYITWIYVGITSRTAVSVLRQYLDTIESEKVFPQILRSDRGTETPLVAAAHYRFRQCHQPEVDFAECYRFGTSTANQRIEAWWGQLTHSMLFRWRDYFLRLSDDNLYHPDSLVDRITLLAIYMPILREEVHAFVRLWNVHKIRRQPNRPNCVVGQPLMLYHWPKDDVQNHGLAPDRELLRELQRDVGDWDIDEYLPTQTKNWCRGQLLGLGCPSGRVNMDQFFPDGSRAHCEMYLQLREIVREHIISGEEPVLEESMRPTGAWNWQSLAQDTSLVEEIVIHMEGRDELATIEDLTMIQ</sequence>
<dbReference type="SUPFAM" id="SSF53098">
    <property type="entry name" value="Ribonuclease H-like"/>
    <property type="match status" value="1"/>
</dbReference>
<dbReference type="Pfam" id="PF14420">
    <property type="entry name" value="Clr5"/>
    <property type="match status" value="1"/>
</dbReference>
<organism evidence="3 4">
    <name type="scientific">Elaphomyces granulatus</name>
    <dbReference type="NCBI Taxonomy" id="519963"/>
    <lineage>
        <taxon>Eukaryota</taxon>
        <taxon>Fungi</taxon>
        <taxon>Dikarya</taxon>
        <taxon>Ascomycota</taxon>
        <taxon>Pezizomycotina</taxon>
        <taxon>Eurotiomycetes</taxon>
        <taxon>Eurotiomycetidae</taxon>
        <taxon>Eurotiales</taxon>
        <taxon>Elaphomycetaceae</taxon>
        <taxon>Elaphomyces</taxon>
    </lineage>
</organism>
<gene>
    <name evidence="3" type="ORF">Egran_02085</name>
</gene>
<dbReference type="PANTHER" id="PTHR46791:SF5">
    <property type="entry name" value="CLR5 DOMAIN-CONTAINING PROTEIN-RELATED"/>
    <property type="match status" value="1"/>
</dbReference>
<dbReference type="InterPro" id="IPR012337">
    <property type="entry name" value="RNaseH-like_sf"/>
</dbReference>
<dbReference type="OrthoDB" id="5392716at2759"/>
<evidence type="ECO:0000313" key="4">
    <source>
        <dbReference type="Proteomes" id="UP000243515"/>
    </source>
</evidence>
<dbReference type="InterPro" id="IPR025676">
    <property type="entry name" value="Clr5_dom"/>
</dbReference>
<dbReference type="AlphaFoldDB" id="A0A232M190"/>
<dbReference type="PANTHER" id="PTHR46791">
    <property type="entry name" value="EXPRESSED PROTEIN"/>
    <property type="match status" value="1"/>
</dbReference>
<dbReference type="Pfam" id="PF24764">
    <property type="entry name" value="rva_4"/>
    <property type="match status" value="1"/>
</dbReference>
<reference evidence="3 4" key="1">
    <citation type="journal article" date="2015" name="Environ. Microbiol.">
        <title>Metagenome sequence of Elaphomyces granulatus from sporocarp tissue reveals Ascomycota ectomycorrhizal fingerprints of genome expansion and a Proteobacteria-rich microbiome.</title>
        <authorList>
            <person name="Quandt C.A."/>
            <person name="Kohler A."/>
            <person name="Hesse C.N."/>
            <person name="Sharpton T.J."/>
            <person name="Martin F."/>
            <person name="Spatafora J.W."/>
        </authorList>
    </citation>
    <scope>NUCLEOTIDE SEQUENCE [LARGE SCALE GENOMIC DNA]</scope>
    <source>
        <strain evidence="3 4">OSC145934</strain>
    </source>
</reference>
<feature type="domain" description="Integrase core" evidence="2">
    <location>
        <begin position="190"/>
        <end position="370"/>
    </location>
</feature>
<evidence type="ECO:0000259" key="1">
    <source>
        <dbReference type="Pfam" id="PF14420"/>
    </source>
</evidence>